<keyword evidence="6 13" id="KW-0808">Transferase</keyword>
<name>A9CZV1_HOEPD</name>
<dbReference type="GO" id="GO:0016746">
    <property type="term" value="F:acyltransferase activity"/>
    <property type="evidence" value="ECO:0007669"/>
    <property type="project" value="UniProtKB-KW"/>
</dbReference>
<evidence type="ECO:0000256" key="9">
    <source>
        <dbReference type="ARBA" id="ARBA00022989"/>
    </source>
</evidence>
<feature type="transmembrane region" description="Helical" evidence="14">
    <location>
        <begin position="110"/>
        <end position="132"/>
    </location>
</feature>
<dbReference type="eggNOG" id="COG1696">
    <property type="taxonomic scope" value="Bacteria"/>
</dbReference>
<reference evidence="15 16" key="1">
    <citation type="submission" date="2007-10" db="EMBL/GenBank/DDBJ databases">
        <authorList>
            <person name="Wagner-Dobler I."/>
            <person name="Ferriera S."/>
            <person name="Johnson J."/>
            <person name="Kravitz S."/>
            <person name="Beeson K."/>
            <person name="Sutton G."/>
            <person name="Rogers Y.-H."/>
            <person name="Friedman R."/>
            <person name="Frazier M."/>
            <person name="Venter J.C."/>
        </authorList>
    </citation>
    <scope>NUCLEOTIDE SEQUENCE [LARGE SCALE GENOMIC DNA]</scope>
    <source>
        <strain evidence="15 16">DFL-43</strain>
    </source>
</reference>
<dbReference type="Pfam" id="PF03062">
    <property type="entry name" value="MBOAT"/>
    <property type="match status" value="1"/>
</dbReference>
<dbReference type="InterPro" id="IPR028362">
    <property type="entry name" value="AlgI"/>
</dbReference>
<dbReference type="PIRSF" id="PIRSF500217">
    <property type="entry name" value="AlgI"/>
    <property type="match status" value="1"/>
</dbReference>
<gene>
    <name evidence="15" type="ORF">HPDFL43_01610</name>
</gene>
<evidence type="ECO:0000256" key="12">
    <source>
        <dbReference type="ARBA" id="ARBA00031030"/>
    </source>
</evidence>
<dbReference type="RefSeq" id="WP_007196114.1">
    <property type="nucleotide sequence ID" value="NZ_CM002917.1"/>
</dbReference>
<feature type="transmembrane region" description="Helical" evidence="14">
    <location>
        <begin position="76"/>
        <end position="98"/>
    </location>
</feature>
<evidence type="ECO:0000313" key="15">
    <source>
        <dbReference type="EMBL" id="EDQ34853.1"/>
    </source>
</evidence>
<evidence type="ECO:0000256" key="6">
    <source>
        <dbReference type="ARBA" id="ARBA00022679"/>
    </source>
</evidence>
<dbReference type="AlphaFoldDB" id="A9CZV1"/>
<dbReference type="InterPro" id="IPR004299">
    <property type="entry name" value="MBOAT_fam"/>
</dbReference>
<dbReference type="InterPro" id="IPR024194">
    <property type="entry name" value="Ac/AlaTfrase_AlgI/DltB"/>
</dbReference>
<organism evidence="15 16">
    <name type="scientific">Hoeflea phototrophica (strain DSM 17068 / NCIMB 14078 / DFL-43)</name>
    <dbReference type="NCBI Taxonomy" id="411684"/>
    <lineage>
        <taxon>Bacteria</taxon>
        <taxon>Pseudomonadati</taxon>
        <taxon>Pseudomonadota</taxon>
        <taxon>Alphaproteobacteria</taxon>
        <taxon>Hyphomicrobiales</taxon>
        <taxon>Rhizobiaceae</taxon>
        <taxon>Hoeflea</taxon>
    </lineage>
</organism>
<feature type="transmembrane region" description="Helical" evidence="14">
    <location>
        <begin position="6"/>
        <end position="23"/>
    </location>
</feature>
<evidence type="ECO:0000256" key="1">
    <source>
        <dbReference type="ARBA" id="ARBA00004651"/>
    </source>
</evidence>
<keyword evidence="8" id="KW-0016">Alginate biosynthesis</keyword>
<comment type="pathway">
    <text evidence="2">Glycan biosynthesis; alginate biosynthesis.</text>
</comment>
<dbReference type="PANTHER" id="PTHR13285:SF23">
    <property type="entry name" value="TEICHOIC ACID D-ALANYLTRANSFERASE"/>
    <property type="match status" value="1"/>
</dbReference>
<keyword evidence="10 13" id="KW-0472">Membrane</keyword>
<feature type="transmembrane region" description="Helical" evidence="14">
    <location>
        <begin position="180"/>
        <end position="198"/>
    </location>
</feature>
<feature type="transmembrane region" description="Helical" evidence="14">
    <location>
        <begin position="412"/>
        <end position="430"/>
    </location>
</feature>
<dbReference type="GO" id="GO:0005886">
    <property type="term" value="C:plasma membrane"/>
    <property type="evidence" value="ECO:0007669"/>
    <property type="project" value="UniProtKB-SubCell"/>
</dbReference>
<evidence type="ECO:0000256" key="14">
    <source>
        <dbReference type="SAM" id="Phobius"/>
    </source>
</evidence>
<feature type="transmembrane region" description="Helical" evidence="14">
    <location>
        <begin position="358"/>
        <end position="380"/>
    </location>
</feature>
<comment type="similarity">
    <text evidence="3 13">Belongs to the membrane-bound acyltransferase family.</text>
</comment>
<dbReference type="PIRSF" id="PIRSF016636">
    <property type="entry name" value="AlgI_DltB"/>
    <property type="match status" value="1"/>
</dbReference>
<proteinExistence type="inferred from homology"/>
<accession>A9CZV1</accession>
<comment type="caution">
    <text evidence="15">The sequence shown here is derived from an EMBL/GenBank/DDBJ whole genome shotgun (WGS) entry which is preliminary data.</text>
</comment>
<evidence type="ECO:0000256" key="10">
    <source>
        <dbReference type="ARBA" id="ARBA00023136"/>
    </source>
</evidence>
<dbReference type="GO" id="GO:0042121">
    <property type="term" value="P:alginic acid biosynthetic process"/>
    <property type="evidence" value="ECO:0007669"/>
    <property type="project" value="UniProtKB-KW"/>
</dbReference>
<dbReference type="HOGENOM" id="CLU_025255_1_3_5"/>
<evidence type="ECO:0000256" key="3">
    <source>
        <dbReference type="ARBA" id="ARBA00010323"/>
    </source>
</evidence>
<evidence type="ECO:0000256" key="5">
    <source>
        <dbReference type="ARBA" id="ARBA00022475"/>
    </source>
</evidence>
<evidence type="ECO:0000256" key="13">
    <source>
        <dbReference type="PIRNR" id="PIRNR016636"/>
    </source>
</evidence>
<protein>
    <recommendedName>
        <fullName evidence="4">Probable alginate O-acetylase AlgI</fullName>
    </recommendedName>
    <alternativeName>
        <fullName evidence="12">Alginate biosynthesis protein AlgI</fullName>
    </alternativeName>
</protein>
<keyword evidence="7 14" id="KW-0812">Transmembrane</keyword>
<evidence type="ECO:0000256" key="4">
    <source>
        <dbReference type="ARBA" id="ARBA00016084"/>
    </source>
</evidence>
<dbReference type="PANTHER" id="PTHR13285">
    <property type="entry name" value="ACYLTRANSFERASE"/>
    <property type="match status" value="1"/>
</dbReference>
<keyword evidence="5 13" id="KW-1003">Cell membrane</keyword>
<feature type="transmembrane region" description="Helical" evidence="14">
    <location>
        <begin position="450"/>
        <end position="472"/>
    </location>
</feature>
<dbReference type="Proteomes" id="UP000004291">
    <property type="component" value="Chromosome"/>
</dbReference>
<feature type="transmembrane region" description="Helical" evidence="14">
    <location>
        <begin position="328"/>
        <end position="346"/>
    </location>
</feature>
<evidence type="ECO:0000256" key="2">
    <source>
        <dbReference type="ARBA" id="ARBA00005182"/>
    </source>
</evidence>
<evidence type="ECO:0000256" key="8">
    <source>
        <dbReference type="ARBA" id="ARBA00022841"/>
    </source>
</evidence>
<keyword evidence="9 14" id="KW-1133">Transmembrane helix</keyword>
<evidence type="ECO:0000313" key="16">
    <source>
        <dbReference type="Proteomes" id="UP000004291"/>
    </source>
</evidence>
<evidence type="ECO:0000256" key="7">
    <source>
        <dbReference type="ARBA" id="ARBA00022692"/>
    </source>
</evidence>
<dbReference type="OrthoDB" id="139172at2"/>
<feature type="transmembrane region" description="Helical" evidence="14">
    <location>
        <begin position="144"/>
        <end position="168"/>
    </location>
</feature>
<dbReference type="STRING" id="411684.HPDFL43_01610"/>
<feature type="transmembrane region" description="Helical" evidence="14">
    <location>
        <begin position="30"/>
        <end position="45"/>
    </location>
</feature>
<sequence>MLFNSYVFLGLFLPLTLIGYYSLLSVHRRSALAWVVAASLVFYGYWDWRFLPLICGSIAFNYLLSRVIARSSSSRPLALGVAVNLAVLGFFKYALFLLEVAGLAENAPQVLRNVILPLGISFWTFQQIAYLVDVHRRRVTPAPIDAHAFSMLFFPHLIAGPILLYVNISRQYLRPAWPSGFLARSFEVGVLIFAIGLFKKVGIADSLAPFAEPVFARAATDIVSPSDAWIGAIAYSLQLYFDFSGYSDMAYGLARMFGFRIPINFLSPYKAVSILDFWQRWHRSLTDFFRSYVYIPLGGNRVRLPRQIGNVLFVFLLTGFWHGAGWTFIAWGAGHGILVAAAHLWRRMRPVWTASIPAFIRLTASRITTILAILLLWVLFRAEGFDDAMRVYSGMAFQTEEWTSVVFPDLGMYRDIPLILGVVGAGALLLPNTFEISRMVRRLVANRGPLAPGVAAGSALVGLSLYVAIASLTREEATFLYYNF</sequence>
<comment type="subcellular location">
    <subcellularLocation>
        <location evidence="1">Cell membrane</location>
        <topology evidence="1">Multi-pass membrane protein</topology>
    </subcellularLocation>
</comment>
<reference evidence="15 16" key="2">
    <citation type="submission" date="2012-06" db="EMBL/GenBank/DDBJ databases">
        <authorList>
            <person name="Fiebig A."/>
        </authorList>
    </citation>
    <scope>NUCLEOTIDE SEQUENCE [LARGE SCALE GENOMIC DNA]</scope>
    <source>
        <strain evidence="15 16">DFL-43</strain>
    </source>
</reference>
<dbReference type="EMBL" id="ABIA03000002">
    <property type="protein sequence ID" value="EDQ34853.1"/>
    <property type="molecule type" value="Genomic_DNA"/>
</dbReference>
<dbReference type="InterPro" id="IPR051085">
    <property type="entry name" value="MB_O-acyltransferase"/>
</dbReference>
<keyword evidence="11 13" id="KW-0012">Acyltransferase</keyword>
<keyword evidence="16" id="KW-1185">Reference proteome</keyword>
<evidence type="ECO:0000256" key="11">
    <source>
        <dbReference type="ARBA" id="ARBA00023315"/>
    </source>
</evidence>